<dbReference type="Gene3D" id="3.30.110.70">
    <property type="entry name" value="Hypothetical protein apc22750. Chain B"/>
    <property type="match status" value="1"/>
</dbReference>
<reference evidence="1 2" key="1">
    <citation type="journal article" date="2015" name="Genome Announc.">
        <title>Expanding the biotechnology potential of lactobacilli through comparative genomics of 213 strains and associated genera.</title>
        <authorList>
            <person name="Sun Z."/>
            <person name="Harris H.M."/>
            <person name="McCann A."/>
            <person name="Guo C."/>
            <person name="Argimon S."/>
            <person name="Zhang W."/>
            <person name="Yang X."/>
            <person name="Jeffery I.B."/>
            <person name="Cooney J.C."/>
            <person name="Kagawa T.F."/>
            <person name="Liu W."/>
            <person name="Song Y."/>
            <person name="Salvetti E."/>
            <person name="Wrobel A."/>
            <person name="Rasinkangas P."/>
            <person name="Parkhill J."/>
            <person name="Rea M.C."/>
            <person name="O'Sullivan O."/>
            <person name="Ritari J."/>
            <person name="Douillard F.P."/>
            <person name="Paul Ross R."/>
            <person name="Yang R."/>
            <person name="Briner A.E."/>
            <person name="Felis G.E."/>
            <person name="de Vos W.M."/>
            <person name="Barrangou R."/>
            <person name="Klaenhammer T.R."/>
            <person name="Caufield P.W."/>
            <person name="Cui Y."/>
            <person name="Zhang H."/>
            <person name="O'Toole P.W."/>
        </authorList>
    </citation>
    <scope>NUCLEOTIDE SEQUENCE [LARGE SCALE GENOMIC DNA]</scope>
    <source>
        <strain evidence="1 2">DSM 21115</strain>
    </source>
</reference>
<sequence length="92" mass="10349">MFMTTGDLQRSHMITSVVSATRKLMFQSDEVDQFERFDGLIEQVKRDLMDKAKKAGGDGLIYVNFNQEIAQISVAPRYLVVTGYGTIVKLAD</sequence>
<dbReference type="Proteomes" id="UP000050920">
    <property type="component" value="Unassembled WGS sequence"/>
</dbReference>
<keyword evidence="2" id="KW-1185">Reference proteome</keyword>
<accession>A0A0R2NU61</accession>
<gene>
    <name evidence="1" type="ORF">DY78_GL001268</name>
</gene>
<proteinExistence type="predicted"/>
<name>A0A0R2NU61_9LACO</name>
<dbReference type="RefSeq" id="WP_024626364.1">
    <property type="nucleotide sequence ID" value="NZ_AYGX02000016.1"/>
</dbReference>
<protein>
    <submittedName>
        <fullName evidence="1">Uncharacterized protein</fullName>
    </submittedName>
</protein>
<comment type="caution">
    <text evidence="1">The sequence shown here is derived from an EMBL/GenBank/DDBJ whole genome shotgun (WGS) entry which is preliminary data.</text>
</comment>
<dbReference type="SUPFAM" id="SSF117782">
    <property type="entry name" value="YbjQ-like"/>
    <property type="match status" value="1"/>
</dbReference>
<organism evidence="1 2">
    <name type="scientific">Lactiplantibacillus fabifermentans DSM 21115</name>
    <dbReference type="NCBI Taxonomy" id="1413187"/>
    <lineage>
        <taxon>Bacteria</taxon>
        <taxon>Bacillati</taxon>
        <taxon>Bacillota</taxon>
        <taxon>Bacilli</taxon>
        <taxon>Lactobacillales</taxon>
        <taxon>Lactobacillaceae</taxon>
        <taxon>Lactiplantibacillus</taxon>
    </lineage>
</organism>
<dbReference type="AlphaFoldDB" id="A0A0R2NU61"/>
<evidence type="ECO:0000313" key="2">
    <source>
        <dbReference type="Proteomes" id="UP000050920"/>
    </source>
</evidence>
<dbReference type="EMBL" id="AYGX02000016">
    <property type="protein sequence ID" value="KRO29217.1"/>
    <property type="molecule type" value="Genomic_DNA"/>
</dbReference>
<evidence type="ECO:0000313" key="1">
    <source>
        <dbReference type="EMBL" id="KRO29217.1"/>
    </source>
</evidence>
<dbReference type="InterPro" id="IPR035439">
    <property type="entry name" value="UPF0145_dom_sf"/>
</dbReference>